<evidence type="ECO:0000256" key="2">
    <source>
        <dbReference type="ARBA" id="ARBA00006434"/>
    </source>
</evidence>
<keyword evidence="10" id="KW-1185">Reference proteome</keyword>
<dbReference type="Pfam" id="PF00474">
    <property type="entry name" value="SSF"/>
    <property type="match status" value="1"/>
</dbReference>
<evidence type="ECO:0000256" key="3">
    <source>
        <dbReference type="ARBA" id="ARBA00022448"/>
    </source>
</evidence>
<dbReference type="NCBIfam" id="TIGR02119">
    <property type="entry name" value="panF"/>
    <property type="match status" value="1"/>
</dbReference>
<dbReference type="Gene3D" id="1.20.1730.10">
    <property type="entry name" value="Sodium/glucose cotransporter"/>
    <property type="match status" value="1"/>
</dbReference>
<feature type="transmembrane region" description="Helical" evidence="8">
    <location>
        <begin position="426"/>
        <end position="444"/>
    </location>
</feature>
<evidence type="ECO:0000313" key="9">
    <source>
        <dbReference type="EMBL" id="MET3617789.1"/>
    </source>
</evidence>
<dbReference type="EMBL" id="JBEPMA010000008">
    <property type="protein sequence ID" value="MET3617789.1"/>
    <property type="molecule type" value="Genomic_DNA"/>
</dbReference>
<evidence type="ECO:0000313" key="10">
    <source>
        <dbReference type="Proteomes" id="UP001549162"/>
    </source>
</evidence>
<feature type="transmembrane region" description="Helical" evidence="8">
    <location>
        <begin position="125"/>
        <end position="143"/>
    </location>
</feature>
<evidence type="ECO:0000256" key="7">
    <source>
        <dbReference type="RuleBase" id="RU362091"/>
    </source>
</evidence>
<dbReference type="PANTHER" id="PTHR48086:SF4">
    <property type="entry name" value="SODIUM_PANTOTHENATE SYMPORTER"/>
    <property type="match status" value="1"/>
</dbReference>
<reference evidence="9 10" key="1">
    <citation type="submission" date="2024-06" db="EMBL/GenBank/DDBJ databases">
        <title>Genomic Encyclopedia of Type Strains, Phase IV (KMG-IV): sequencing the most valuable type-strain genomes for metagenomic binning, comparative biology and taxonomic classification.</title>
        <authorList>
            <person name="Goeker M."/>
        </authorList>
    </citation>
    <scope>NUCLEOTIDE SEQUENCE [LARGE SCALE GENOMIC DNA]</scope>
    <source>
        <strain evidence="9 10">DSM 21460</strain>
    </source>
</reference>
<keyword evidence="5 8" id="KW-1133">Transmembrane helix</keyword>
<feature type="transmembrane region" description="Helical" evidence="8">
    <location>
        <begin position="371"/>
        <end position="388"/>
    </location>
</feature>
<evidence type="ECO:0000256" key="5">
    <source>
        <dbReference type="ARBA" id="ARBA00022989"/>
    </source>
</evidence>
<dbReference type="InterPro" id="IPR050277">
    <property type="entry name" value="Sodium:Solute_Symporter"/>
</dbReference>
<dbReference type="InterPro" id="IPR001734">
    <property type="entry name" value="Na/solute_symporter"/>
</dbReference>
<evidence type="ECO:0000256" key="8">
    <source>
        <dbReference type="SAM" id="Phobius"/>
    </source>
</evidence>
<dbReference type="PROSITE" id="PS50283">
    <property type="entry name" value="NA_SOLUT_SYMP_3"/>
    <property type="match status" value="1"/>
</dbReference>
<comment type="similarity">
    <text evidence="2 7">Belongs to the sodium:solute symporter (SSF) (TC 2.A.21) family.</text>
</comment>
<dbReference type="RefSeq" id="WP_354368560.1">
    <property type="nucleotide sequence ID" value="NZ_JBEPMA010000008.1"/>
</dbReference>
<dbReference type="PANTHER" id="PTHR48086">
    <property type="entry name" value="SODIUM/PROLINE SYMPORTER-RELATED"/>
    <property type="match status" value="1"/>
</dbReference>
<protein>
    <submittedName>
        <fullName evidence="9">Sodium/pantothenate symporter</fullName>
    </submittedName>
</protein>
<feature type="transmembrane region" description="Helical" evidence="8">
    <location>
        <begin position="450"/>
        <end position="469"/>
    </location>
</feature>
<feature type="transmembrane region" description="Helical" evidence="8">
    <location>
        <begin position="236"/>
        <end position="255"/>
    </location>
</feature>
<evidence type="ECO:0000256" key="1">
    <source>
        <dbReference type="ARBA" id="ARBA00004141"/>
    </source>
</evidence>
<keyword evidence="4 8" id="KW-0812">Transmembrane</keyword>
<dbReference type="NCBIfam" id="TIGR00813">
    <property type="entry name" value="sss"/>
    <property type="match status" value="1"/>
</dbReference>
<feature type="transmembrane region" description="Helical" evidence="8">
    <location>
        <begin position="6"/>
        <end position="25"/>
    </location>
</feature>
<gene>
    <name evidence="9" type="ORF">ABID14_001423</name>
</gene>
<organism evidence="9 10">
    <name type="scientific">Peptoniphilus olsenii</name>
    <dbReference type="NCBI Taxonomy" id="411570"/>
    <lineage>
        <taxon>Bacteria</taxon>
        <taxon>Bacillati</taxon>
        <taxon>Bacillota</taxon>
        <taxon>Tissierellia</taxon>
        <taxon>Tissierellales</taxon>
        <taxon>Peptoniphilaceae</taxon>
        <taxon>Peptoniphilus</taxon>
    </lineage>
</organism>
<comment type="caution">
    <text evidence="9">The sequence shown here is derived from an EMBL/GenBank/DDBJ whole genome shotgun (WGS) entry which is preliminary data.</text>
</comment>
<name>A0ABV2JAH3_9FIRM</name>
<comment type="subcellular location">
    <subcellularLocation>
        <location evidence="1">Membrane</location>
        <topology evidence="1">Multi-pass membrane protein</topology>
    </subcellularLocation>
</comment>
<feature type="transmembrane region" description="Helical" evidence="8">
    <location>
        <begin position="79"/>
        <end position="98"/>
    </location>
</feature>
<keyword evidence="6 8" id="KW-0472">Membrane</keyword>
<feature type="transmembrane region" description="Helical" evidence="8">
    <location>
        <begin position="276"/>
        <end position="301"/>
    </location>
</feature>
<evidence type="ECO:0000256" key="6">
    <source>
        <dbReference type="ARBA" id="ARBA00023136"/>
    </source>
</evidence>
<sequence>MKSSYIINAVFLFYFIALIIIGFLAHKKMQKSENFSAEYWVGGRSFGPWLVAFTWATSWTSGGSFIGTPAVYYTYGWSALLWQAGAGVLGIIGILAIGRRVSTIATESNCMTLPDLFMDRYENKLMGFLAALIIIIFGISYMISQYVAAARILEIMTGIPYVIGIIIFTIVVGLYTSIGGLRGVAYTNVFQGAIMVIGSIIIAILLITKAEGLTNISTSLANLDPQLINGPGPDDWLPINTAFSMFFVLGVAVMAQPHVVTRLFSVKDVNTVKKSGVLVSIVTFVWFISLFISSIAGRVLIPNIDVPDQIFPTLVIRYAPTLIAGIMLSAPFAAVMSTVSSLLLSTSSAIIRDIIERNMNKRLEDSKLKKFNYLTTGLISLLVMFLAINPPAFLQAIVIFAISGFAASFTIPIAVGLFWSGATPKGGLFSMISGFLTMLFLYLFKIENPLGFNPLVWGLFISLIVIIVVSKITKQSSDNVLERYFGI</sequence>
<dbReference type="Proteomes" id="UP001549162">
    <property type="component" value="Unassembled WGS sequence"/>
</dbReference>
<proteinExistence type="inferred from homology"/>
<feature type="transmembrane region" description="Helical" evidence="8">
    <location>
        <begin position="188"/>
        <end position="207"/>
    </location>
</feature>
<feature type="transmembrane region" description="Helical" evidence="8">
    <location>
        <begin position="46"/>
        <end position="67"/>
    </location>
</feature>
<keyword evidence="3" id="KW-0813">Transport</keyword>
<dbReference type="InterPro" id="IPR011849">
    <property type="entry name" value="Na/pantothenate_symporter"/>
</dbReference>
<dbReference type="InterPro" id="IPR038377">
    <property type="entry name" value="Na/Glc_symporter_sf"/>
</dbReference>
<feature type="transmembrane region" description="Helical" evidence="8">
    <location>
        <begin position="155"/>
        <end position="176"/>
    </location>
</feature>
<accession>A0ABV2JAH3</accession>
<feature type="transmembrane region" description="Helical" evidence="8">
    <location>
        <begin position="321"/>
        <end position="351"/>
    </location>
</feature>
<evidence type="ECO:0000256" key="4">
    <source>
        <dbReference type="ARBA" id="ARBA00022692"/>
    </source>
</evidence>
<feature type="transmembrane region" description="Helical" evidence="8">
    <location>
        <begin position="394"/>
        <end position="419"/>
    </location>
</feature>